<comment type="caution">
    <text evidence="8">The sequence shown here is derived from an EMBL/GenBank/DDBJ whole genome shotgun (WGS) entry which is preliminary data.</text>
</comment>
<keyword evidence="6 7" id="KW-0472">Membrane</keyword>
<dbReference type="GO" id="GO:0015109">
    <property type="term" value="F:chromate transmembrane transporter activity"/>
    <property type="evidence" value="ECO:0007669"/>
    <property type="project" value="InterPro"/>
</dbReference>
<keyword evidence="3" id="KW-1003">Cell membrane</keyword>
<dbReference type="Pfam" id="PF02417">
    <property type="entry name" value="Chromate_transp"/>
    <property type="match status" value="1"/>
</dbReference>
<evidence type="ECO:0000256" key="6">
    <source>
        <dbReference type="ARBA" id="ARBA00023136"/>
    </source>
</evidence>
<organism evidence="8 9">
    <name type="scientific">Merdimmobilis hominis</name>
    <dbReference type="NCBI Taxonomy" id="2897707"/>
    <lineage>
        <taxon>Bacteria</taxon>
        <taxon>Bacillati</taxon>
        <taxon>Bacillota</taxon>
        <taxon>Clostridia</taxon>
        <taxon>Eubacteriales</taxon>
        <taxon>Oscillospiraceae</taxon>
        <taxon>Merdimmobilis</taxon>
    </lineage>
</organism>
<dbReference type="Proteomes" id="UP000774750">
    <property type="component" value="Unassembled WGS sequence"/>
</dbReference>
<evidence type="ECO:0000256" key="5">
    <source>
        <dbReference type="ARBA" id="ARBA00022989"/>
    </source>
</evidence>
<evidence type="ECO:0000256" key="2">
    <source>
        <dbReference type="ARBA" id="ARBA00005262"/>
    </source>
</evidence>
<keyword evidence="9" id="KW-1185">Reference proteome</keyword>
<proteinExistence type="inferred from homology"/>
<feature type="transmembrane region" description="Helical" evidence="7">
    <location>
        <begin position="117"/>
        <end position="137"/>
    </location>
</feature>
<keyword evidence="4 7" id="KW-0812">Transmembrane</keyword>
<feature type="transmembrane region" description="Helical" evidence="7">
    <location>
        <begin position="157"/>
        <end position="175"/>
    </location>
</feature>
<dbReference type="PANTHER" id="PTHR43663">
    <property type="entry name" value="CHROMATE TRANSPORT PROTEIN-RELATED"/>
    <property type="match status" value="1"/>
</dbReference>
<sequence>MTFVIMFLEFFKTGLFAIGGGLATLPFLYDMAAKYPWFNEAILSDMIAISESTPGPIGINMATYVGYHVGSQMFGIPGGIMGAVLTTTALVLPSLIVILIIAKFLERFKTNVFVKDAFYGLRPAVTALIAYAGYQVVADSLFRFGTFFQTLQIGDLFVWKAIVLFAVLMVLSHVFKKIHPAAWIGIAAVVGILLKF</sequence>
<comment type="similarity">
    <text evidence="2">Belongs to the chromate ion transporter (CHR) (TC 2.A.51) family.</text>
</comment>
<dbReference type="EMBL" id="JACJKY010000006">
    <property type="protein sequence ID" value="MBM6920613.1"/>
    <property type="molecule type" value="Genomic_DNA"/>
</dbReference>
<evidence type="ECO:0000313" key="8">
    <source>
        <dbReference type="EMBL" id="MBM6920613.1"/>
    </source>
</evidence>
<evidence type="ECO:0000256" key="4">
    <source>
        <dbReference type="ARBA" id="ARBA00022692"/>
    </source>
</evidence>
<evidence type="ECO:0000313" key="9">
    <source>
        <dbReference type="Proteomes" id="UP000774750"/>
    </source>
</evidence>
<accession>A0A938X649</accession>
<reference evidence="8" key="1">
    <citation type="submission" date="2020-08" db="EMBL/GenBank/DDBJ databases">
        <authorList>
            <person name="Cejkova D."/>
            <person name="Kubasova T."/>
            <person name="Jahodarova E."/>
            <person name="Rychlik I."/>
        </authorList>
    </citation>
    <scope>NUCLEOTIDE SEQUENCE</scope>
    <source>
        <strain evidence="8">An559</strain>
    </source>
</reference>
<dbReference type="AlphaFoldDB" id="A0A938X649"/>
<name>A0A938X649_9FIRM</name>
<keyword evidence="5 7" id="KW-1133">Transmembrane helix</keyword>
<evidence type="ECO:0000256" key="3">
    <source>
        <dbReference type="ARBA" id="ARBA00022475"/>
    </source>
</evidence>
<dbReference type="GO" id="GO:0005886">
    <property type="term" value="C:plasma membrane"/>
    <property type="evidence" value="ECO:0007669"/>
    <property type="project" value="UniProtKB-SubCell"/>
</dbReference>
<dbReference type="InterPro" id="IPR052518">
    <property type="entry name" value="CHR_Transporter"/>
</dbReference>
<feature type="transmembrane region" description="Helical" evidence="7">
    <location>
        <begin position="7"/>
        <end position="29"/>
    </location>
</feature>
<dbReference type="InterPro" id="IPR003370">
    <property type="entry name" value="Chromate_transpt"/>
</dbReference>
<reference evidence="8" key="2">
    <citation type="journal article" date="2021" name="Sci. Rep.">
        <title>The distribution of antibiotic resistance genes in chicken gut microbiota commensals.</title>
        <authorList>
            <person name="Juricova H."/>
            <person name="Matiasovicova J."/>
            <person name="Kubasova T."/>
            <person name="Cejkova D."/>
            <person name="Rychlik I."/>
        </authorList>
    </citation>
    <scope>NUCLEOTIDE SEQUENCE</scope>
    <source>
        <strain evidence="8">An559</strain>
    </source>
</reference>
<feature type="transmembrane region" description="Helical" evidence="7">
    <location>
        <begin position="80"/>
        <end position="105"/>
    </location>
</feature>
<comment type="subcellular location">
    <subcellularLocation>
        <location evidence="1">Cell membrane</location>
        <topology evidence="1">Multi-pass membrane protein</topology>
    </subcellularLocation>
</comment>
<dbReference type="PANTHER" id="PTHR43663:SF1">
    <property type="entry name" value="CHROMATE TRANSPORTER"/>
    <property type="match status" value="1"/>
</dbReference>
<protein>
    <submittedName>
        <fullName evidence="8">Chromate transporter</fullName>
    </submittedName>
</protein>
<gene>
    <name evidence="8" type="ORF">H6A12_05505</name>
</gene>
<dbReference type="RefSeq" id="WP_204445655.1">
    <property type="nucleotide sequence ID" value="NZ_JACJKY010000006.1"/>
</dbReference>
<evidence type="ECO:0000256" key="1">
    <source>
        <dbReference type="ARBA" id="ARBA00004651"/>
    </source>
</evidence>
<evidence type="ECO:0000256" key="7">
    <source>
        <dbReference type="SAM" id="Phobius"/>
    </source>
</evidence>